<protein>
    <submittedName>
        <fullName evidence="6">NUDIX domain-containing protein</fullName>
    </submittedName>
</protein>
<evidence type="ECO:0000256" key="2">
    <source>
        <dbReference type="ARBA" id="ARBA00005582"/>
    </source>
</evidence>
<evidence type="ECO:0000313" key="7">
    <source>
        <dbReference type="Proteomes" id="UP000734823"/>
    </source>
</evidence>
<reference evidence="6 7" key="1">
    <citation type="submission" date="2020-06" db="EMBL/GenBank/DDBJ databases">
        <title>Actinokineospora xiongansis sp. nov., isolated from soil of Baiyangdian.</title>
        <authorList>
            <person name="Zhang X."/>
        </authorList>
    </citation>
    <scope>NUCLEOTIDE SEQUENCE [LARGE SCALE GENOMIC DNA]</scope>
    <source>
        <strain evidence="6 7">HBU206404</strain>
    </source>
</reference>
<comment type="similarity">
    <text evidence="2 4">Belongs to the Nudix hydrolase family.</text>
</comment>
<keyword evidence="7" id="KW-1185">Reference proteome</keyword>
<evidence type="ECO:0000259" key="5">
    <source>
        <dbReference type="PROSITE" id="PS51462"/>
    </source>
</evidence>
<dbReference type="Pfam" id="PF00293">
    <property type="entry name" value="NUDIX"/>
    <property type="match status" value="1"/>
</dbReference>
<dbReference type="PANTHER" id="PTHR43046">
    <property type="entry name" value="GDP-MANNOSE MANNOSYL HYDROLASE"/>
    <property type="match status" value="1"/>
</dbReference>
<keyword evidence="3 4" id="KW-0378">Hydrolase</keyword>
<dbReference type="PROSITE" id="PS00893">
    <property type="entry name" value="NUDIX_BOX"/>
    <property type="match status" value="1"/>
</dbReference>
<sequence>MTGKQLNTRLSAYGICVQDGRILLARWVHGDGPLWSLPGGGVDFGEDPWDAVVREVAEETGYDFEADTLLGIDNLHRPGRFHGVRVYYEGRIVGGELRHEVNGSTDMAAWFDLAELDSLPVSDLVGPGLALARNRPATGHTPLAVEVDL</sequence>
<organism evidence="6 7">
    <name type="scientific">Actinokineospora xionganensis</name>
    <dbReference type="NCBI Taxonomy" id="2684470"/>
    <lineage>
        <taxon>Bacteria</taxon>
        <taxon>Bacillati</taxon>
        <taxon>Actinomycetota</taxon>
        <taxon>Actinomycetes</taxon>
        <taxon>Pseudonocardiales</taxon>
        <taxon>Pseudonocardiaceae</taxon>
        <taxon>Actinokineospora</taxon>
    </lineage>
</organism>
<proteinExistence type="inferred from homology"/>
<dbReference type="EMBL" id="JABVED010000014">
    <property type="protein sequence ID" value="MBC6450081.1"/>
    <property type="molecule type" value="Genomic_DNA"/>
</dbReference>
<dbReference type="InterPro" id="IPR015797">
    <property type="entry name" value="NUDIX_hydrolase-like_dom_sf"/>
</dbReference>
<dbReference type="Gene3D" id="3.90.79.10">
    <property type="entry name" value="Nucleoside Triphosphate Pyrophosphohydrolase"/>
    <property type="match status" value="1"/>
</dbReference>
<dbReference type="PROSITE" id="PS51462">
    <property type="entry name" value="NUDIX"/>
    <property type="match status" value="1"/>
</dbReference>
<dbReference type="PRINTS" id="PR00502">
    <property type="entry name" value="NUDIXFAMILY"/>
</dbReference>
<dbReference type="SUPFAM" id="SSF55811">
    <property type="entry name" value="Nudix"/>
    <property type="match status" value="1"/>
</dbReference>
<comment type="cofactor">
    <cofactor evidence="1">
        <name>Mg(2+)</name>
        <dbReference type="ChEBI" id="CHEBI:18420"/>
    </cofactor>
</comment>
<accession>A0ABR7LCG8</accession>
<dbReference type="InterPro" id="IPR000086">
    <property type="entry name" value="NUDIX_hydrolase_dom"/>
</dbReference>
<evidence type="ECO:0000256" key="4">
    <source>
        <dbReference type="RuleBase" id="RU003476"/>
    </source>
</evidence>
<comment type="caution">
    <text evidence="6">The sequence shown here is derived from an EMBL/GenBank/DDBJ whole genome shotgun (WGS) entry which is preliminary data.</text>
</comment>
<dbReference type="PANTHER" id="PTHR43046:SF16">
    <property type="entry name" value="ADP-RIBOSE PYROPHOSPHATASE YJHB-RELATED"/>
    <property type="match status" value="1"/>
</dbReference>
<dbReference type="InterPro" id="IPR020084">
    <property type="entry name" value="NUDIX_hydrolase_CS"/>
</dbReference>
<dbReference type="RefSeq" id="WP_187223182.1">
    <property type="nucleotide sequence ID" value="NZ_JABVED010000014.1"/>
</dbReference>
<evidence type="ECO:0000256" key="1">
    <source>
        <dbReference type="ARBA" id="ARBA00001946"/>
    </source>
</evidence>
<evidence type="ECO:0000256" key="3">
    <source>
        <dbReference type="ARBA" id="ARBA00022801"/>
    </source>
</evidence>
<feature type="domain" description="Nudix hydrolase" evidence="5">
    <location>
        <begin position="7"/>
        <end position="133"/>
    </location>
</feature>
<dbReference type="InterPro" id="IPR020476">
    <property type="entry name" value="Nudix_hydrolase"/>
</dbReference>
<name>A0ABR7LCG8_9PSEU</name>
<dbReference type="Proteomes" id="UP000734823">
    <property type="component" value="Unassembled WGS sequence"/>
</dbReference>
<evidence type="ECO:0000313" key="6">
    <source>
        <dbReference type="EMBL" id="MBC6450081.1"/>
    </source>
</evidence>
<gene>
    <name evidence="6" type="ORF">GPZ80_23240</name>
</gene>